<accession>A0AAN8RTW3</accession>
<proteinExistence type="predicted"/>
<evidence type="ECO:0000313" key="1">
    <source>
        <dbReference type="EMBL" id="KAK6622774.1"/>
    </source>
</evidence>
<feature type="non-terminal residue" evidence="1">
    <location>
        <position position="73"/>
    </location>
</feature>
<gene>
    <name evidence="1" type="ORF">RUM43_008617</name>
</gene>
<reference evidence="1 2" key="1">
    <citation type="submission" date="2023-10" db="EMBL/GenBank/DDBJ databases">
        <title>Genomes of two closely related lineages of the louse Polyplax serrata with different host specificities.</title>
        <authorList>
            <person name="Martinu J."/>
            <person name="Tarabai H."/>
            <person name="Stefka J."/>
            <person name="Hypsa V."/>
        </authorList>
    </citation>
    <scope>NUCLEOTIDE SEQUENCE [LARGE SCALE GENOMIC DNA]</scope>
    <source>
        <strain evidence="1">HR10_N</strain>
    </source>
</reference>
<dbReference type="AlphaFoldDB" id="A0AAN8RTW3"/>
<organism evidence="1 2">
    <name type="scientific">Polyplax serrata</name>
    <name type="common">Common mouse louse</name>
    <dbReference type="NCBI Taxonomy" id="468196"/>
    <lineage>
        <taxon>Eukaryota</taxon>
        <taxon>Metazoa</taxon>
        <taxon>Ecdysozoa</taxon>
        <taxon>Arthropoda</taxon>
        <taxon>Hexapoda</taxon>
        <taxon>Insecta</taxon>
        <taxon>Pterygota</taxon>
        <taxon>Neoptera</taxon>
        <taxon>Paraneoptera</taxon>
        <taxon>Psocodea</taxon>
        <taxon>Troctomorpha</taxon>
        <taxon>Phthiraptera</taxon>
        <taxon>Anoplura</taxon>
        <taxon>Polyplacidae</taxon>
        <taxon>Polyplax</taxon>
    </lineage>
</organism>
<comment type="caution">
    <text evidence="1">The sequence shown here is derived from an EMBL/GenBank/DDBJ whole genome shotgun (WGS) entry which is preliminary data.</text>
</comment>
<name>A0AAN8RTW3_POLSC</name>
<sequence length="73" mass="8664">MSITFDGSLNRDPIREYKRHFCSSGLPSSLQQPECQSRGPREILREQQKQMDVFICFRYRLEKIENSLVNIRS</sequence>
<evidence type="ECO:0000313" key="2">
    <source>
        <dbReference type="Proteomes" id="UP001372834"/>
    </source>
</evidence>
<protein>
    <submittedName>
        <fullName evidence="1">Uncharacterized protein</fullName>
    </submittedName>
</protein>
<dbReference type="EMBL" id="JAWJWE010000038">
    <property type="protein sequence ID" value="KAK6622774.1"/>
    <property type="molecule type" value="Genomic_DNA"/>
</dbReference>
<dbReference type="Proteomes" id="UP001372834">
    <property type="component" value="Unassembled WGS sequence"/>
</dbReference>